<evidence type="ECO:0000259" key="2">
    <source>
        <dbReference type="Pfam" id="PF01855"/>
    </source>
</evidence>
<dbReference type="RefSeq" id="WP_097001193.1">
    <property type="nucleotide sequence ID" value="NZ_OBEI01000014.1"/>
</dbReference>
<dbReference type="EMBL" id="OBEI01000014">
    <property type="protein sequence ID" value="SNZ11400.1"/>
    <property type="molecule type" value="Genomic_DNA"/>
</dbReference>
<dbReference type="SUPFAM" id="SSF52922">
    <property type="entry name" value="TK C-terminal domain-like"/>
    <property type="match status" value="1"/>
</dbReference>
<feature type="domain" description="Pyruvate flavodoxin/ferredoxin oxidoreductase pyrimidine binding" evidence="2">
    <location>
        <begin position="17"/>
        <end position="243"/>
    </location>
</feature>
<dbReference type="CDD" id="cd07034">
    <property type="entry name" value="TPP_PYR_PFOR_IOR-alpha_like"/>
    <property type="match status" value="1"/>
</dbReference>
<evidence type="ECO:0000313" key="4">
    <source>
        <dbReference type="EMBL" id="SNZ11400.1"/>
    </source>
</evidence>
<dbReference type="GO" id="GO:0016903">
    <property type="term" value="F:oxidoreductase activity, acting on the aldehyde or oxo group of donors"/>
    <property type="evidence" value="ECO:0007669"/>
    <property type="project" value="UniProtKB-ARBA"/>
</dbReference>
<organism evidence="4 5">
    <name type="scientific">Persephonella hydrogeniphila</name>
    <dbReference type="NCBI Taxonomy" id="198703"/>
    <lineage>
        <taxon>Bacteria</taxon>
        <taxon>Pseudomonadati</taxon>
        <taxon>Aquificota</taxon>
        <taxon>Aquificia</taxon>
        <taxon>Aquificales</taxon>
        <taxon>Hydrogenothermaceae</taxon>
        <taxon>Persephonella</taxon>
    </lineage>
</organism>
<dbReference type="PANTHER" id="PTHR32154:SF0">
    <property type="entry name" value="PYRUVATE-FLAVODOXIN OXIDOREDUCTASE-RELATED"/>
    <property type="match status" value="1"/>
</dbReference>
<evidence type="ECO:0000256" key="1">
    <source>
        <dbReference type="ARBA" id="ARBA00023002"/>
    </source>
</evidence>
<gene>
    <name evidence="4" type="ORF">SAMN06265182_2054</name>
</gene>
<dbReference type="Pfam" id="PF17147">
    <property type="entry name" value="PFOR_II"/>
    <property type="match status" value="1"/>
</dbReference>
<dbReference type="InterPro" id="IPR029061">
    <property type="entry name" value="THDP-binding"/>
</dbReference>
<dbReference type="Proteomes" id="UP000219036">
    <property type="component" value="Unassembled WGS sequence"/>
</dbReference>
<dbReference type="FunFam" id="3.40.50.970:FF:000012">
    <property type="entry name" value="Pyruvate:ferredoxin (Flavodoxin) oxidoreductase"/>
    <property type="match status" value="1"/>
</dbReference>
<dbReference type="OrthoDB" id="9794954at2"/>
<dbReference type="Pfam" id="PF01855">
    <property type="entry name" value="POR_N"/>
    <property type="match status" value="1"/>
</dbReference>
<dbReference type="GO" id="GO:0006979">
    <property type="term" value="P:response to oxidative stress"/>
    <property type="evidence" value="ECO:0007669"/>
    <property type="project" value="TreeGrafter"/>
</dbReference>
<sequence length="397" mass="44316">MAQKKVIALTGNQAAAEAMRQINFDVAAVYPISPQTELMGFFAEYVANGEVDTEMIAVDGEHSAMATCIGAAAAGARTITASAGPGIAYMVENLYVASGMRVPIVLLDVNRALSAPLSIHCDHADSMLTRDTGWISLFSENAQEAYHNIIMSVKISEKAMFPIIVNYDGYIVSHSIEDVEILDDETVRNFVGPSDIHRIPYPLLDVEKPVTYGATAQPDYYTECKYQQHHDFLKVYDIVREVFDEFAEISGKRYDFIEEYQTEDAEYIGISMGSSFGTLKDAVDRLREQGRKVGAIKIRLYRPFPVKELAKALSKAKGVVVLDRADSFDGIGGPLFKDVATSLLATENNPYLHNFIYGLGGREIHEEEFMRAFDRLERLEKGVETRENFVEYLQVRE</sequence>
<dbReference type="PANTHER" id="PTHR32154">
    <property type="entry name" value="PYRUVATE-FLAVODOXIN OXIDOREDUCTASE-RELATED"/>
    <property type="match status" value="1"/>
</dbReference>
<keyword evidence="4" id="KW-0670">Pyruvate</keyword>
<dbReference type="Gene3D" id="3.40.50.970">
    <property type="match status" value="1"/>
</dbReference>
<dbReference type="InterPro" id="IPR033412">
    <property type="entry name" value="PFOR_II"/>
</dbReference>
<reference evidence="5" key="1">
    <citation type="submission" date="2017-09" db="EMBL/GenBank/DDBJ databases">
        <authorList>
            <person name="Varghese N."/>
            <person name="Submissions S."/>
        </authorList>
    </citation>
    <scope>NUCLEOTIDE SEQUENCE [LARGE SCALE GENOMIC DNA]</scope>
    <source>
        <strain evidence="5">DSM 15103</strain>
    </source>
</reference>
<proteinExistence type="predicted"/>
<evidence type="ECO:0000313" key="5">
    <source>
        <dbReference type="Proteomes" id="UP000219036"/>
    </source>
</evidence>
<protein>
    <submittedName>
        <fullName evidence="4">Pyruvate ferredoxin oxidoreductase alpha subunit</fullName>
    </submittedName>
</protein>
<name>A0A285NPE7_9AQUI</name>
<dbReference type="FunFam" id="3.40.50.920:FF:000010">
    <property type="entry name" value="Pyruvate ferredoxin oxidoreductase, alpha subunit"/>
    <property type="match status" value="1"/>
</dbReference>
<keyword evidence="5" id="KW-1185">Reference proteome</keyword>
<dbReference type="GO" id="GO:0019752">
    <property type="term" value="P:carboxylic acid metabolic process"/>
    <property type="evidence" value="ECO:0007669"/>
    <property type="project" value="UniProtKB-ARBA"/>
</dbReference>
<evidence type="ECO:0000259" key="3">
    <source>
        <dbReference type="Pfam" id="PF17147"/>
    </source>
</evidence>
<dbReference type="Gene3D" id="3.40.50.920">
    <property type="match status" value="1"/>
</dbReference>
<dbReference type="InterPro" id="IPR050722">
    <property type="entry name" value="Pyruvate:ferred/Flavod_OxRd"/>
</dbReference>
<feature type="domain" description="Pyruvate:ferredoxin oxidoreductase core" evidence="3">
    <location>
        <begin position="265"/>
        <end position="368"/>
    </location>
</feature>
<dbReference type="InterPro" id="IPR009014">
    <property type="entry name" value="Transketo_C/PFOR_II"/>
</dbReference>
<keyword evidence="1" id="KW-0560">Oxidoreductase</keyword>
<accession>A0A285NPE7</accession>
<dbReference type="AlphaFoldDB" id="A0A285NPE7"/>
<dbReference type="SUPFAM" id="SSF52518">
    <property type="entry name" value="Thiamin diphosphate-binding fold (THDP-binding)"/>
    <property type="match status" value="1"/>
</dbReference>
<dbReference type="InterPro" id="IPR002880">
    <property type="entry name" value="Pyrv_Fd/Flavodoxin_OxRdtase_N"/>
</dbReference>